<dbReference type="InterPro" id="IPR013022">
    <property type="entry name" value="Xyl_isomerase-like_TIM-brl"/>
</dbReference>
<dbReference type="EMBL" id="PFMR01000353">
    <property type="protein sequence ID" value="PIZ14441.1"/>
    <property type="molecule type" value="Genomic_DNA"/>
</dbReference>
<gene>
    <name evidence="2" type="ORF">COY52_12685</name>
</gene>
<dbReference type="Proteomes" id="UP000229307">
    <property type="component" value="Unassembled WGS sequence"/>
</dbReference>
<name>A0A2M7S4C6_9BACT</name>
<reference evidence="3" key="1">
    <citation type="submission" date="2017-09" db="EMBL/GenBank/DDBJ databases">
        <title>Depth-based differentiation of microbial function through sediment-hosted aquifers and enrichment of novel symbionts in the deep terrestrial subsurface.</title>
        <authorList>
            <person name="Probst A.J."/>
            <person name="Ladd B."/>
            <person name="Jarett J.K."/>
            <person name="Geller-Mcgrath D.E."/>
            <person name="Sieber C.M.K."/>
            <person name="Emerson J.B."/>
            <person name="Anantharaman K."/>
            <person name="Thomas B.C."/>
            <person name="Malmstrom R."/>
            <person name="Stieglmeier M."/>
            <person name="Klingl A."/>
            <person name="Woyke T."/>
            <person name="Ryan C.M."/>
            <person name="Banfield J.F."/>
        </authorList>
    </citation>
    <scope>NUCLEOTIDE SEQUENCE [LARGE SCALE GENOMIC DNA]</scope>
</reference>
<dbReference type="InterPro" id="IPR050312">
    <property type="entry name" value="IolE/XylAMocC-like"/>
</dbReference>
<comment type="caution">
    <text evidence="2">The sequence shown here is derived from an EMBL/GenBank/DDBJ whole genome shotgun (WGS) entry which is preliminary data.</text>
</comment>
<sequence length="308" mass="36256">MVDSKELKIKLGIDTGFAINRYPEAGSWIKIVGEVLNLRYVQHVADLLNPFLPDYILKSEVKKIRRLCARYRVTVDTTFTSAFTRVNHLLHPDPEVRKIWFEWFKRYFYYSRELGARGSGGHFGIFSVPDFNDLSRRRFIFEEGIKNWQRLSDYGKKLGFDFLIFEPMSVPRECASTIRDTRELLERVNSNAAIPIRLCMDVDHGNLHSRDPKDTDPYAWLREFGPVSPVIHIKQSSKDKSGHWPFTKENNKKGIIRPQKVIKALKESGAKDVVLLFEFSFRERYPQEYRVIHDLKESVAYWRKYVKM</sequence>
<evidence type="ECO:0000313" key="3">
    <source>
        <dbReference type="Proteomes" id="UP000229307"/>
    </source>
</evidence>
<evidence type="ECO:0000259" key="1">
    <source>
        <dbReference type="Pfam" id="PF01261"/>
    </source>
</evidence>
<dbReference type="Pfam" id="PF01261">
    <property type="entry name" value="AP_endonuc_2"/>
    <property type="match status" value="1"/>
</dbReference>
<proteinExistence type="predicted"/>
<feature type="domain" description="Xylose isomerase-like TIM barrel" evidence="1">
    <location>
        <begin position="57"/>
        <end position="286"/>
    </location>
</feature>
<protein>
    <submittedName>
        <fullName evidence="2">D-erythrulose-1-phosphate dehydrogenase</fullName>
    </submittedName>
</protein>
<accession>A0A2M7S4C6</accession>
<dbReference type="AlphaFoldDB" id="A0A2M7S4C6"/>
<dbReference type="InterPro" id="IPR036237">
    <property type="entry name" value="Xyl_isomerase-like_sf"/>
</dbReference>
<dbReference type="SUPFAM" id="SSF51658">
    <property type="entry name" value="Xylose isomerase-like"/>
    <property type="match status" value="1"/>
</dbReference>
<organism evidence="2 3">
    <name type="scientific">Candidatus Desantisbacteria bacterium CG_4_10_14_0_8_um_filter_48_22</name>
    <dbReference type="NCBI Taxonomy" id="1974543"/>
    <lineage>
        <taxon>Bacteria</taxon>
        <taxon>Candidatus Desantisiibacteriota</taxon>
    </lineage>
</organism>
<evidence type="ECO:0000313" key="2">
    <source>
        <dbReference type="EMBL" id="PIZ14441.1"/>
    </source>
</evidence>
<dbReference type="Gene3D" id="3.20.20.150">
    <property type="entry name" value="Divalent-metal-dependent TIM barrel enzymes"/>
    <property type="match status" value="1"/>
</dbReference>
<dbReference type="PANTHER" id="PTHR12110:SF53">
    <property type="entry name" value="BLR5974 PROTEIN"/>
    <property type="match status" value="1"/>
</dbReference>
<dbReference type="PANTHER" id="PTHR12110">
    <property type="entry name" value="HYDROXYPYRUVATE ISOMERASE"/>
    <property type="match status" value="1"/>
</dbReference>